<accession>S9TB31</accession>
<evidence type="ECO:0000313" key="2">
    <source>
        <dbReference type="Proteomes" id="UP000015354"/>
    </source>
</evidence>
<protein>
    <submittedName>
        <fullName evidence="1">Uncharacterized protein</fullName>
    </submittedName>
</protein>
<keyword evidence="2" id="KW-1185">Reference proteome</keyword>
<gene>
    <name evidence="1" type="ORF">STCU_12268</name>
</gene>
<name>S9TB31_9TRYP</name>
<proteinExistence type="predicted"/>
<reference evidence="1 2" key="1">
    <citation type="journal article" date="2013" name="PLoS ONE">
        <title>Predicting the Proteins of Angomonas deanei, Strigomonas culicis and Their Respective Endosymbionts Reveals New Aspects of the Trypanosomatidae Family.</title>
        <authorList>
            <person name="Motta M.C."/>
            <person name="Martins A.C."/>
            <person name="de Souza S.S."/>
            <person name="Catta-Preta C.M."/>
            <person name="Silva R."/>
            <person name="Klein C.C."/>
            <person name="de Almeida L.G."/>
            <person name="de Lima Cunha O."/>
            <person name="Ciapina L.P."/>
            <person name="Brocchi M."/>
            <person name="Colabardini A.C."/>
            <person name="de Araujo Lima B."/>
            <person name="Machado C.R."/>
            <person name="de Almeida Soares C.M."/>
            <person name="Probst C.M."/>
            <person name="de Menezes C.B."/>
            <person name="Thompson C.E."/>
            <person name="Bartholomeu D.C."/>
            <person name="Gradia D.F."/>
            <person name="Pavoni D.P."/>
            <person name="Grisard E.C."/>
            <person name="Fantinatti-Garboggini F."/>
            <person name="Marchini F.K."/>
            <person name="Rodrigues-Luiz G.F."/>
            <person name="Wagner G."/>
            <person name="Goldman G.H."/>
            <person name="Fietto J.L."/>
            <person name="Elias M.C."/>
            <person name="Goldman M.H."/>
            <person name="Sagot M.F."/>
            <person name="Pereira M."/>
            <person name="Stoco P.H."/>
            <person name="de Mendonca-Neto R.P."/>
            <person name="Teixeira S.M."/>
            <person name="Maciel T.E."/>
            <person name="de Oliveira Mendes T.A."/>
            <person name="Urmenyi T.P."/>
            <person name="de Souza W."/>
            <person name="Schenkman S."/>
            <person name="de Vasconcelos A.T."/>
        </authorList>
    </citation>
    <scope>NUCLEOTIDE SEQUENCE [LARGE SCALE GENOMIC DNA]</scope>
</reference>
<comment type="caution">
    <text evidence="1">The sequence shown here is derived from an EMBL/GenBank/DDBJ whole genome shotgun (WGS) entry which is preliminary data.</text>
</comment>
<evidence type="ECO:0000313" key="1">
    <source>
        <dbReference type="EMBL" id="EPY15192.1"/>
    </source>
</evidence>
<dbReference type="AlphaFoldDB" id="S9TB31"/>
<dbReference type="Proteomes" id="UP000015354">
    <property type="component" value="Unassembled WGS sequence"/>
</dbReference>
<dbReference type="EMBL" id="ATMH01012433">
    <property type="protein sequence ID" value="EPY15192.1"/>
    <property type="molecule type" value="Genomic_DNA"/>
</dbReference>
<sequence length="75" mass="8970">MYRKIKVGKNTDLVCKIKGKKICDIRTEKKKNSKFYVFKKLCYQNSNTETITSTRRLKKMFILNMDDVLLLFVEK</sequence>
<organism evidence="1 2">
    <name type="scientific">Strigomonas culicis</name>
    <dbReference type="NCBI Taxonomy" id="28005"/>
    <lineage>
        <taxon>Eukaryota</taxon>
        <taxon>Discoba</taxon>
        <taxon>Euglenozoa</taxon>
        <taxon>Kinetoplastea</taxon>
        <taxon>Metakinetoplastina</taxon>
        <taxon>Trypanosomatida</taxon>
        <taxon>Trypanosomatidae</taxon>
        <taxon>Strigomonadinae</taxon>
        <taxon>Strigomonas</taxon>
    </lineage>
</organism>